<feature type="compositionally biased region" description="Acidic residues" evidence="2">
    <location>
        <begin position="136"/>
        <end position="152"/>
    </location>
</feature>
<name>A0A8C4QNT8_EPTBU</name>
<keyword evidence="1" id="KW-0175">Coiled coil</keyword>
<feature type="region of interest" description="Disordered" evidence="2">
    <location>
        <begin position="108"/>
        <end position="165"/>
    </location>
</feature>
<dbReference type="AlphaFoldDB" id="A0A8C4QNT8"/>
<dbReference type="Proteomes" id="UP000694388">
    <property type="component" value="Unplaced"/>
</dbReference>
<accession>A0A8C4QNT8</accession>
<evidence type="ECO:0000256" key="2">
    <source>
        <dbReference type="SAM" id="MobiDB-lite"/>
    </source>
</evidence>
<sequence>MCTLKLSEIYLQTLSKERALTELCELQKDKEQYESAAKLALSRAVEAKLKAEEALCELQCTRQRSETERERLSLLSAQSQNEVLELLGRHEAALSRIEELEENFRVSKPQQTKVTEQGMQDQQNCTKIYGENVQHEEEDRDTGDEEEEEDDHNVERTSSGFHEHLGNFKGWRERSTLLEINGAVDTGNWHRDLQECLSTILEEPEDLKNMDQNDDIARWNLDSCHRSPGTSESSRFDLTPLLEGHASGTTSTSTNRHVEEAGWLKQLLTEVTMTSRAYQARCTEVEGLLEDERAASNKQAEASARHLQRLHGQLKSLREELESLGVEKALELNEARRELEEARLEAQRLRLDFEEAAMGREADIASLQEEFGHARANLQRERSKKQAPVWNTSWNSSVHSKSSRETSPRLHGMVLEGSSLTYEILHVSNDVLRYCKLSPQLIQLIADMLKPRISQCIQ</sequence>
<dbReference type="Ensembl" id="ENSEBUT00000018927.1">
    <property type="protein sequence ID" value="ENSEBUP00000018351.1"/>
    <property type="gene ID" value="ENSEBUG00000011455.1"/>
</dbReference>
<evidence type="ECO:0000313" key="4">
    <source>
        <dbReference type="Proteomes" id="UP000694388"/>
    </source>
</evidence>
<proteinExistence type="predicted"/>
<protein>
    <submittedName>
        <fullName evidence="3">Uncharacterized protein</fullName>
    </submittedName>
</protein>
<evidence type="ECO:0000313" key="3">
    <source>
        <dbReference type="Ensembl" id="ENSEBUP00000018351.1"/>
    </source>
</evidence>
<keyword evidence="4" id="KW-1185">Reference proteome</keyword>
<feature type="coiled-coil region" evidence="1">
    <location>
        <begin position="300"/>
        <end position="384"/>
    </location>
</feature>
<evidence type="ECO:0000256" key="1">
    <source>
        <dbReference type="SAM" id="Coils"/>
    </source>
</evidence>
<organism evidence="3 4">
    <name type="scientific">Eptatretus burgeri</name>
    <name type="common">Inshore hagfish</name>
    <dbReference type="NCBI Taxonomy" id="7764"/>
    <lineage>
        <taxon>Eukaryota</taxon>
        <taxon>Metazoa</taxon>
        <taxon>Chordata</taxon>
        <taxon>Craniata</taxon>
        <taxon>Vertebrata</taxon>
        <taxon>Cyclostomata</taxon>
        <taxon>Myxini</taxon>
        <taxon>Myxiniformes</taxon>
        <taxon>Myxinidae</taxon>
        <taxon>Eptatretinae</taxon>
        <taxon>Eptatretus</taxon>
    </lineage>
</organism>
<reference evidence="3" key="1">
    <citation type="submission" date="2025-08" db="UniProtKB">
        <authorList>
            <consortium name="Ensembl"/>
        </authorList>
    </citation>
    <scope>IDENTIFICATION</scope>
</reference>
<feature type="compositionally biased region" description="Polar residues" evidence="2">
    <location>
        <begin position="108"/>
        <end position="126"/>
    </location>
</feature>
<reference evidence="3" key="2">
    <citation type="submission" date="2025-09" db="UniProtKB">
        <authorList>
            <consortium name="Ensembl"/>
        </authorList>
    </citation>
    <scope>IDENTIFICATION</scope>
</reference>